<keyword evidence="3" id="KW-1185">Reference proteome</keyword>
<dbReference type="Pfam" id="PF16087">
    <property type="entry name" value="DUF4817"/>
    <property type="match status" value="1"/>
</dbReference>
<protein>
    <recommendedName>
        <fullName evidence="1">DUF4817 domain-containing protein</fullName>
    </recommendedName>
</protein>
<proteinExistence type="predicted"/>
<dbReference type="AlphaFoldDB" id="A0A154NXQ8"/>
<name>A0A154NXQ8_DUFNO</name>
<gene>
    <name evidence="2" type="ORF">WN55_03263</name>
</gene>
<evidence type="ECO:0000313" key="2">
    <source>
        <dbReference type="EMBL" id="KZC04449.1"/>
    </source>
</evidence>
<feature type="domain" description="DUF4817" evidence="1">
    <location>
        <begin position="1"/>
        <end position="31"/>
    </location>
</feature>
<evidence type="ECO:0000259" key="1">
    <source>
        <dbReference type="Pfam" id="PF16087"/>
    </source>
</evidence>
<reference evidence="2 3" key="1">
    <citation type="submission" date="2015-07" db="EMBL/GenBank/DDBJ databases">
        <title>The genome of Dufourea novaeangliae.</title>
        <authorList>
            <person name="Pan H."/>
            <person name="Kapheim K."/>
        </authorList>
    </citation>
    <scope>NUCLEOTIDE SEQUENCE [LARGE SCALE GENOMIC DNA]</scope>
    <source>
        <strain evidence="2">0120121106</strain>
        <tissue evidence="2">Whole body</tissue>
    </source>
</reference>
<evidence type="ECO:0000313" key="3">
    <source>
        <dbReference type="Proteomes" id="UP000076502"/>
    </source>
</evidence>
<sequence length="74" mass="8567">MIFIYGEMRQNAIRAQSLYAERYPNRTHPSHCGIVGDQIIGPHFIDGNLTGERYAHFIRSRLKTLLENVPLNVR</sequence>
<organism evidence="2 3">
    <name type="scientific">Dufourea novaeangliae</name>
    <name type="common">Sweat bee</name>
    <dbReference type="NCBI Taxonomy" id="178035"/>
    <lineage>
        <taxon>Eukaryota</taxon>
        <taxon>Metazoa</taxon>
        <taxon>Ecdysozoa</taxon>
        <taxon>Arthropoda</taxon>
        <taxon>Hexapoda</taxon>
        <taxon>Insecta</taxon>
        <taxon>Pterygota</taxon>
        <taxon>Neoptera</taxon>
        <taxon>Endopterygota</taxon>
        <taxon>Hymenoptera</taxon>
        <taxon>Apocrita</taxon>
        <taxon>Aculeata</taxon>
        <taxon>Apoidea</taxon>
        <taxon>Anthophila</taxon>
        <taxon>Halictidae</taxon>
        <taxon>Rophitinae</taxon>
        <taxon>Dufourea</taxon>
    </lineage>
</organism>
<dbReference type="EMBL" id="KQ434779">
    <property type="protein sequence ID" value="KZC04449.1"/>
    <property type="molecule type" value="Genomic_DNA"/>
</dbReference>
<accession>A0A154NXQ8</accession>
<dbReference type="Proteomes" id="UP000076502">
    <property type="component" value="Unassembled WGS sequence"/>
</dbReference>
<dbReference type="InterPro" id="IPR032135">
    <property type="entry name" value="DUF4817"/>
</dbReference>